<feature type="signal peptide" evidence="1">
    <location>
        <begin position="1"/>
        <end position="20"/>
    </location>
</feature>
<accession>A0A5B3GHI3</accession>
<reference evidence="2 3" key="1">
    <citation type="journal article" date="2019" name="Nat. Med.">
        <title>A library of human gut bacterial isolates paired with longitudinal multiomics data enables mechanistic microbiome research.</title>
        <authorList>
            <person name="Poyet M."/>
            <person name="Groussin M."/>
            <person name="Gibbons S.M."/>
            <person name="Avila-Pacheco J."/>
            <person name="Jiang X."/>
            <person name="Kearney S.M."/>
            <person name="Perrotta A.R."/>
            <person name="Berdy B."/>
            <person name="Zhao S."/>
            <person name="Lieberman T.D."/>
            <person name="Swanson P.K."/>
            <person name="Smith M."/>
            <person name="Roesemann S."/>
            <person name="Alexander J.E."/>
            <person name="Rich S.A."/>
            <person name="Livny J."/>
            <person name="Vlamakis H."/>
            <person name="Clish C."/>
            <person name="Bullock K."/>
            <person name="Deik A."/>
            <person name="Scott J."/>
            <person name="Pierce K.A."/>
            <person name="Xavier R.J."/>
            <person name="Alm E.J."/>
        </authorList>
    </citation>
    <scope>NUCLEOTIDE SEQUENCE [LARGE SCALE GENOMIC DNA]</scope>
    <source>
        <strain evidence="2 3">BIOML-A1</strain>
    </source>
</reference>
<feature type="non-terminal residue" evidence="2">
    <location>
        <position position="47"/>
    </location>
</feature>
<dbReference type="PROSITE" id="PS51257">
    <property type="entry name" value="PROKAR_LIPOPROTEIN"/>
    <property type="match status" value="1"/>
</dbReference>
<comment type="caution">
    <text evidence="2">The sequence shown here is derived from an EMBL/GenBank/DDBJ whole genome shotgun (WGS) entry which is preliminary data.</text>
</comment>
<dbReference type="EMBL" id="VVXJ01000037">
    <property type="protein sequence ID" value="KAA2373125.1"/>
    <property type="molecule type" value="Genomic_DNA"/>
</dbReference>
<dbReference type="Proteomes" id="UP000322658">
    <property type="component" value="Unassembled WGS sequence"/>
</dbReference>
<protein>
    <submittedName>
        <fullName evidence="2">DUF1080 domain-containing protein</fullName>
    </submittedName>
</protein>
<feature type="chain" id="PRO_5022917209" evidence="1">
    <location>
        <begin position="21"/>
        <end position="47"/>
    </location>
</feature>
<organism evidence="2 3">
    <name type="scientific">Alistipes shahii</name>
    <dbReference type="NCBI Taxonomy" id="328814"/>
    <lineage>
        <taxon>Bacteria</taxon>
        <taxon>Pseudomonadati</taxon>
        <taxon>Bacteroidota</taxon>
        <taxon>Bacteroidia</taxon>
        <taxon>Bacteroidales</taxon>
        <taxon>Rikenellaceae</taxon>
        <taxon>Alistipes</taxon>
    </lineage>
</organism>
<dbReference type="AlphaFoldDB" id="A0A5B3GHI3"/>
<keyword evidence="1" id="KW-0732">Signal</keyword>
<evidence type="ECO:0000313" key="3">
    <source>
        <dbReference type="Proteomes" id="UP000322658"/>
    </source>
</evidence>
<sequence>MKSNPSRTLFRTLFATGLIAASLCSCCPKHNTLTQAEIADGWQLLFD</sequence>
<gene>
    <name evidence="2" type="ORF">F2Y07_12955</name>
</gene>
<proteinExistence type="predicted"/>
<evidence type="ECO:0000313" key="2">
    <source>
        <dbReference type="EMBL" id="KAA2373125.1"/>
    </source>
</evidence>
<name>A0A5B3GHI3_9BACT</name>
<evidence type="ECO:0000256" key="1">
    <source>
        <dbReference type="SAM" id="SignalP"/>
    </source>
</evidence>